<reference evidence="1 2" key="1">
    <citation type="submission" date="2018-03" db="EMBL/GenBank/DDBJ databases">
        <title>Genomic Encyclopedia of Archaeal and Bacterial Type Strains, Phase II (KMG-II): from individual species to whole genera.</title>
        <authorList>
            <person name="Goeker M."/>
        </authorList>
    </citation>
    <scope>NUCLEOTIDE SEQUENCE [LARGE SCALE GENOMIC DNA]</scope>
    <source>
        <strain evidence="1 2">DSM 43146</strain>
    </source>
</reference>
<dbReference type="Proteomes" id="UP000239415">
    <property type="component" value="Unassembled WGS sequence"/>
</dbReference>
<sequence>MTSNVPVIHTTTDELATDRFWTEHLDPIAAAHGLPQPDQMHQDQGDPGAHLLLAPNGELLAVVRTDRPPCLTCGR</sequence>
<dbReference type="EMBL" id="PVMZ01000042">
    <property type="protein sequence ID" value="PRX07376.1"/>
    <property type="molecule type" value="Genomic_DNA"/>
</dbReference>
<evidence type="ECO:0000313" key="1">
    <source>
        <dbReference type="EMBL" id="PRX07376.1"/>
    </source>
</evidence>
<keyword evidence="2" id="KW-1185">Reference proteome</keyword>
<proteinExistence type="predicted"/>
<accession>A0A2T0JIG7</accession>
<dbReference type="RefSeq" id="WP_106330941.1">
    <property type="nucleotide sequence ID" value="NZ_BOMO01000163.1"/>
</dbReference>
<evidence type="ECO:0000313" key="2">
    <source>
        <dbReference type="Proteomes" id="UP000239415"/>
    </source>
</evidence>
<protein>
    <submittedName>
        <fullName evidence="1">Uncharacterized protein</fullName>
    </submittedName>
</protein>
<gene>
    <name evidence="1" type="ORF">CLV67_14251</name>
</gene>
<organism evidence="1 2">
    <name type="scientific">Actinoplanes italicus</name>
    <dbReference type="NCBI Taxonomy" id="113567"/>
    <lineage>
        <taxon>Bacteria</taxon>
        <taxon>Bacillati</taxon>
        <taxon>Actinomycetota</taxon>
        <taxon>Actinomycetes</taxon>
        <taxon>Micromonosporales</taxon>
        <taxon>Micromonosporaceae</taxon>
        <taxon>Actinoplanes</taxon>
    </lineage>
</organism>
<dbReference type="AlphaFoldDB" id="A0A2T0JIG7"/>
<name>A0A2T0JIG7_9ACTN</name>
<comment type="caution">
    <text evidence="1">The sequence shown here is derived from an EMBL/GenBank/DDBJ whole genome shotgun (WGS) entry which is preliminary data.</text>
</comment>